<evidence type="ECO:0000259" key="6">
    <source>
        <dbReference type="Pfam" id="PF03755"/>
    </source>
</evidence>
<evidence type="ECO:0008006" key="10">
    <source>
        <dbReference type="Google" id="ProtNLM"/>
    </source>
</evidence>
<dbReference type="Proteomes" id="UP000006160">
    <property type="component" value="Unassembled WGS sequence"/>
</dbReference>
<dbReference type="Pfam" id="PF08340">
    <property type="entry name" value="YicC-like_C"/>
    <property type="match status" value="1"/>
</dbReference>
<proteinExistence type="inferred from homology"/>
<evidence type="ECO:0000256" key="2">
    <source>
        <dbReference type="ARBA" id="ARBA00022722"/>
    </source>
</evidence>
<keyword evidence="3" id="KW-0255">Endonuclease</keyword>
<comment type="caution">
    <text evidence="8">The sequence shown here is derived from an EMBL/GenBank/DDBJ whole genome shotgun (WGS) entry which is preliminary data.</text>
</comment>
<dbReference type="InterPro" id="IPR005229">
    <property type="entry name" value="YicC/YloC-like"/>
</dbReference>
<keyword evidence="2" id="KW-0540">Nuclease</keyword>
<evidence type="ECO:0000256" key="5">
    <source>
        <dbReference type="ARBA" id="ARBA00035648"/>
    </source>
</evidence>
<evidence type="ECO:0000256" key="3">
    <source>
        <dbReference type="ARBA" id="ARBA00022759"/>
    </source>
</evidence>
<dbReference type="PANTHER" id="PTHR30636:SF3">
    <property type="entry name" value="UPF0701 PROTEIN YICC"/>
    <property type="match status" value="1"/>
</dbReference>
<sequence>MLRSMTGFGRGMTKEGSNRSFTIEIKSVNHRYFDLNLKMPRNLLSLENKIREAIKQKINRGKVDVFITQNVYGNDDIEVKFNEQLADSYFKCLEKIKDRYDTNNDISVSLIAKFPEVISVEKKEEDSQEIWDYIEQPLNDAVESLVNMREKEGKKLKEDVINKCNIIQESLKEVEKRAPLVVKDYKNRLNNRIIELLDNSDIDESRISMEVAVFADKAAIDEEVVRLNSHIVQLKDTLEKNEPVGRKLDFIVQEMNRETNTISSKANDLQIVNLTINMKNYIEKIREQIQNIE</sequence>
<dbReference type="GeneID" id="66319604"/>
<evidence type="ECO:0000313" key="9">
    <source>
        <dbReference type="Proteomes" id="UP000006160"/>
    </source>
</evidence>
<accession>A0A9P2G6B0</accession>
<evidence type="ECO:0000259" key="7">
    <source>
        <dbReference type="Pfam" id="PF08340"/>
    </source>
</evidence>
<feature type="domain" description="Endoribonuclease YicC-like C-terminal" evidence="7">
    <location>
        <begin position="174"/>
        <end position="293"/>
    </location>
</feature>
<dbReference type="PANTHER" id="PTHR30636">
    <property type="entry name" value="UPF0701 PROTEIN YICC"/>
    <property type="match status" value="1"/>
</dbReference>
<dbReference type="RefSeq" id="WP_003375208.1">
    <property type="nucleotide sequence ID" value="NZ_ACSJ01000007.1"/>
</dbReference>
<dbReference type="GO" id="GO:0004521">
    <property type="term" value="F:RNA endonuclease activity"/>
    <property type="evidence" value="ECO:0007669"/>
    <property type="project" value="InterPro"/>
</dbReference>
<dbReference type="NCBIfam" id="TIGR00255">
    <property type="entry name" value="YicC/YloC family endoribonuclease"/>
    <property type="match status" value="1"/>
</dbReference>
<dbReference type="InterPro" id="IPR013551">
    <property type="entry name" value="YicC-like_C"/>
</dbReference>
<gene>
    <name evidence="8" type="ORF">CLG_B0882</name>
</gene>
<organism evidence="8 9">
    <name type="scientific">Clostridium botulinum D str. 1873</name>
    <dbReference type="NCBI Taxonomy" id="592027"/>
    <lineage>
        <taxon>Bacteria</taxon>
        <taxon>Bacillati</taxon>
        <taxon>Bacillota</taxon>
        <taxon>Clostridia</taxon>
        <taxon>Eubacteriales</taxon>
        <taxon>Clostridiaceae</taxon>
        <taxon>Clostridium</taxon>
    </lineage>
</organism>
<dbReference type="AlphaFoldDB" id="A0A9P2G6B0"/>
<dbReference type="Pfam" id="PF03755">
    <property type="entry name" value="YicC-like_N"/>
    <property type="match status" value="1"/>
</dbReference>
<comment type="cofactor">
    <cofactor evidence="1">
        <name>a divalent metal cation</name>
        <dbReference type="ChEBI" id="CHEBI:60240"/>
    </cofactor>
</comment>
<dbReference type="GO" id="GO:0016787">
    <property type="term" value="F:hydrolase activity"/>
    <property type="evidence" value="ECO:0007669"/>
    <property type="project" value="UniProtKB-KW"/>
</dbReference>
<feature type="domain" description="Endoribonuclease YicC-like N-terminal" evidence="6">
    <location>
        <begin position="2"/>
        <end position="157"/>
    </location>
</feature>
<reference evidence="8 9" key="1">
    <citation type="submission" date="2009-10" db="EMBL/GenBank/DDBJ databases">
        <authorList>
            <person name="Shrivastava S."/>
            <person name="Brinkac L.B."/>
            <person name="Brown J.L."/>
            <person name="Bruce D.B."/>
            <person name="Detter C."/>
            <person name="Green L.D."/>
            <person name="Munk C.A."/>
            <person name="Rogers Y.C."/>
            <person name="Tapia R."/>
            <person name="Saunders E.S."/>
            <person name="Sims D.R."/>
            <person name="Smith L.A."/>
            <person name="Smith T.J."/>
            <person name="Sutton G."/>
            <person name="Brettin T."/>
        </authorList>
    </citation>
    <scope>NUCLEOTIDE SEQUENCE [LARGE SCALE GENOMIC DNA]</scope>
    <source>
        <strain evidence="9">D str. 1873</strain>
    </source>
</reference>
<name>A0A9P2G6B0_CLOBO</name>
<keyword evidence="4" id="KW-0378">Hydrolase</keyword>
<evidence type="ECO:0000256" key="1">
    <source>
        <dbReference type="ARBA" id="ARBA00001968"/>
    </source>
</evidence>
<evidence type="ECO:0000256" key="4">
    <source>
        <dbReference type="ARBA" id="ARBA00022801"/>
    </source>
</evidence>
<dbReference type="InterPro" id="IPR013527">
    <property type="entry name" value="YicC-like_N"/>
</dbReference>
<evidence type="ECO:0000313" key="8">
    <source>
        <dbReference type="EMBL" id="EES90704.1"/>
    </source>
</evidence>
<dbReference type="EMBL" id="ACSJ01000007">
    <property type="protein sequence ID" value="EES90704.1"/>
    <property type="molecule type" value="Genomic_DNA"/>
</dbReference>
<protein>
    <recommendedName>
        <fullName evidence="10">YicC family protein</fullName>
    </recommendedName>
</protein>
<comment type="similarity">
    <text evidence="5">Belongs to the YicC/YloC family.</text>
</comment>